<evidence type="ECO:0000256" key="2">
    <source>
        <dbReference type="ARBA" id="ARBA00022723"/>
    </source>
</evidence>
<dbReference type="Pfam" id="PF12800">
    <property type="entry name" value="Fer4_4"/>
    <property type="match status" value="1"/>
</dbReference>
<feature type="domain" description="4Fe-4S ferredoxin-type" evidence="5">
    <location>
        <begin position="3"/>
        <end position="31"/>
    </location>
</feature>
<accession>A0ABY5VDA6</accession>
<feature type="domain" description="4Fe-4S ferredoxin-type" evidence="5">
    <location>
        <begin position="106"/>
        <end position="129"/>
    </location>
</feature>
<dbReference type="InterPro" id="IPR050572">
    <property type="entry name" value="Fe-S_Ferredoxin"/>
</dbReference>
<name>A0ABY5VDA6_9FIRM</name>
<dbReference type="Pfam" id="PF00037">
    <property type="entry name" value="Fer4"/>
    <property type="match status" value="1"/>
</dbReference>
<reference evidence="6" key="1">
    <citation type="journal article" date="2022" name="Cell">
        <title>Design, construction, and in vivo augmentation of a complex gut microbiome.</title>
        <authorList>
            <person name="Cheng A.G."/>
            <person name="Ho P.Y."/>
            <person name="Aranda-Diaz A."/>
            <person name="Jain S."/>
            <person name="Yu F.B."/>
            <person name="Meng X."/>
            <person name="Wang M."/>
            <person name="Iakiviak M."/>
            <person name="Nagashima K."/>
            <person name="Zhao A."/>
            <person name="Murugkar P."/>
            <person name="Patil A."/>
            <person name="Atabakhsh K."/>
            <person name="Weakley A."/>
            <person name="Yan J."/>
            <person name="Brumbaugh A.R."/>
            <person name="Higginbottom S."/>
            <person name="Dimas A."/>
            <person name="Shiver A.L."/>
            <person name="Deutschbauer A."/>
            <person name="Neff N."/>
            <person name="Sonnenburg J.L."/>
            <person name="Huang K.C."/>
            <person name="Fischbach M.A."/>
        </authorList>
    </citation>
    <scope>NUCLEOTIDE SEQUENCE</scope>
    <source>
        <strain evidence="6">DSM 19829</strain>
    </source>
</reference>
<dbReference type="PANTHER" id="PTHR43687">
    <property type="entry name" value="ADENYLYLSULFATE REDUCTASE, BETA SUBUNIT"/>
    <property type="match status" value="1"/>
</dbReference>
<dbReference type="InterPro" id="IPR017900">
    <property type="entry name" value="4Fe4S_Fe_S_CS"/>
</dbReference>
<dbReference type="SUPFAM" id="SSF54862">
    <property type="entry name" value="4Fe-4S ferredoxins"/>
    <property type="match status" value="1"/>
</dbReference>
<keyword evidence="1" id="KW-0004">4Fe-4S</keyword>
<gene>
    <name evidence="6" type="ORF">NQ502_12210</name>
</gene>
<feature type="domain" description="4Fe-4S ferredoxin-type" evidence="5">
    <location>
        <begin position="45"/>
        <end position="72"/>
    </location>
</feature>
<dbReference type="PROSITE" id="PS51379">
    <property type="entry name" value="4FE4S_FER_2"/>
    <property type="match status" value="4"/>
</dbReference>
<protein>
    <submittedName>
        <fullName evidence="6">4Fe-4S binding protein</fullName>
    </submittedName>
</protein>
<feature type="domain" description="4Fe-4S ferredoxin-type" evidence="5">
    <location>
        <begin position="73"/>
        <end position="102"/>
    </location>
</feature>
<keyword evidence="7" id="KW-1185">Reference proteome</keyword>
<sequence length="129" mass="13344">MKKLVAVNKSACMACLECANACSQAFYKRPDVSVAYLQIGAKKDGSPQVLACPQCGKCAEACEAGAITQNAKGVYMVDKKKCTGCGKCVEACPFGVMVKAADSEVAGKCSACGICVKACPMDVLAIKED</sequence>
<evidence type="ECO:0000256" key="3">
    <source>
        <dbReference type="ARBA" id="ARBA00023004"/>
    </source>
</evidence>
<dbReference type="PROSITE" id="PS00198">
    <property type="entry name" value="4FE4S_FER_1"/>
    <property type="match status" value="2"/>
</dbReference>
<dbReference type="RefSeq" id="WP_028529531.1">
    <property type="nucleotide sequence ID" value="NZ_CABLBR010000027.1"/>
</dbReference>
<dbReference type="InterPro" id="IPR017896">
    <property type="entry name" value="4Fe4S_Fe-S-bd"/>
</dbReference>
<keyword evidence="2" id="KW-0479">Metal-binding</keyword>
<evidence type="ECO:0000259" key="5">
    <source>
        <dbReference type="PROSITE" id="PS51379"/>
    </source>
</evidence>
<proteinExistence type="predicted"/>
<dbReference type="Proteomes" id="UP001060164">
    <property type="component" value="Chromosome"/>
</dbReference>
<dbReference type="EMBL" id="CP102290">
    <property type="protein sequence ID" value="UWP58153.1"/>
    <property type="molecule type" value="Genomic_DNA"/>
</dbReference>
<evidence type="ECO:0000313" key="6">
    <source>
        <dbReference type="EMBL" id="UWP58153.1"/>
    </source>
</evidence>
<keyword evidence="3" id="KW-0408">Iron</keyword>
<dbReference type="Pfam" id="PF12838">
    <property type="entry name" value="Fer4_7"/>
    <property type="match status" value="1"/>
</dbReference>
<keyword evidence="4" id="KW-0411">Iron-sulfur</keyword>
<dbReference type="PANTHER" id="PTHR43687:SF1">
    <property type="entry name" value="FERREDOXIN III"/>
    <property type="match status" value="1"/>
</dbReference>
<evidence type="ECO:0000256" key="1">
    <source>
        <dbReference type="ARBA" id="ARBA00022485"/>
    </source>
</evidence>
<evidence type="ECO:0000256" key="4">
    <source>
        <dbReference type="ARBA" id="ARBA00023014"/>
    </source>
</evidence>
<evidence type="ECO:0000313" key="7">
    <source>
        <dbReference type="Proteomes" id="UP001060164"/>
    </source>
</evidence>
<organism evidence="6 7">
    <name type="scientific">Ruminococcus gauvreauii</name>
    <dbReference type="NCBI Taxonomy" id="438033"/>
    <lineage>
        <taxon>Bacteria</taxon>
        <taxon>Bacillati</taxon>
        <taxon>Bacillota</taxon>
        <taxon>Clostridia</taxon>
        <taxon>Eubacteriales</taxon>
        <taxon>Oscillospiraceae</taxon>
        <taxon>Ruminococcus</taxon>
    </lineage>
</organism>
<dbReference type="Gene3D" id="3.30.70.20">
    <property type="match status" value="2"/>
</dbReference>